<name>A0A1G6EEE1_9BACT</name>
<evidence type="ECO:0000313" key="1">
    <source>
        <dbReference type="EMBL" id="SDB55857.1"/>
    </source>
</evidence>
<dbReference type="SUPFAM" id="SSF88723">
    <property type="entry name" value="PIN domain-like"/>
    <property type="match status" value="1"/>
</dbReference>
<proteinExistence type="predicted"/>
<dbReference type="STRING" id="617002.SAMN05660653_02807"/>
<evidence type="ECO:0000313" key="2">
    <source>
        <dbReference type="Proteomes" id="UP000198771"/>
    </source>
</evidence>
<evidence type="ECO:0008006" key="3">
    <source>
        <dbReference type="Google" id="ProtNLM"/>
    </source>
</evidence>
<dbReference type="EMBL" id="FMXO01000017">
    <property type="protein sequence ID" value="SDB55857.1"/>
    <property type="molecule type" value="Genomic_DNA"/>
</dbReference>
<accession>A0A1G6EEE1</accession>
<keyword evidence="2" id="KW-1185">Reference proteome</keyword>
<dbReference type="InterPro" id="IPR029060">
    <property type="entry name" value="PIN-like_dom_sf"/>
</dbReference>
<gene>
    <name evidence="1" type="ORF">SAMN05660653_02807</name>
</gene>
<dbReference type="OrthoDB" id="6945155at2"/>
<protein>
    <recommendedName>
        <fullName evidence="3">PIN domain-containing protein</fullName>
    </recommendedName>
</protein>
<organism evidence="1 2">
    <name type="scientific">Desulfonatronum thiosulfatophilum</name>
    <dbReference type="NCBI Taxonomy" id="617002"/>
    <lineage>
        <taxon>Bacteria</taxon>
        <taxon>Pseudomonadati</taxon>
        <taxon>Thermodesulfobacteriota</taxon>
        <taxon>Desulfovibrionia</taxon>
        <taxon>Desulfovibrionales</taxon>
        <taxon>Desulfonatronaceae</taxon>
        <taxon>Desulfonatronum</taxon>
    </lineage>
</organism>
<dbReference type="AlphaFoldDB" id="A0A1G6EEE1"/>
<sequence length="189" mass="22332">MAQSKILVDTNIYLRFAQSIHPLLFRPFCPDEFTLYITHRFQKEYDRQPRLREKFCWVNKDMYSENRSQRINISRAQQKEAVLANGYISDYNLAQSLGVQEVDIDILAHALALDVPVVTDDRDMTQLANVFSIGVWNSLELMKTMLDCNHLSQKDLDAVVGYMEYMEDLPWRRYIQDYARMFPQSKYNV</sequence>
<dbReference type="RefSeq" id="WP_092123143.1">
    <property type="nucleotide sequence ID" value="NZ_FMXO01000017.1"/>
</dbReference>
<dbReference type="Proteomes" id="UP000198771">
    <property type="component" value="Unassembled WGS sequence"/>
</dbReference>
<reference evidence="1 2" key="1">
    <citation type="submission" date="2016-10" db="EMBL/GenBank/DDBJ databases">
        <authorList>
            <person name="de Groot N.N."/>
        </authorList>
    </citation>
    <scope>NUCLEOTIDE SEQUENCE [LARGE SCALE GENOMIC DNA]</scope>
    <source>
        <strain evidence="1 2">ASO4-2</strain>
    </source>
</reference>